<dbReference type="RefSeq" id="WP_330928361.1">
    <property type="nucleotide sequence ID" value="NZ_CP119075.1"/>
</dbReference>
<reference evidence="1" key="1">
    <citation type="submission" date="2023-03" db="EMBL/GenBank/DDBJ databases">
        <title>Lomoglobus Profundus gen. nov., sp. nov., a novel member of the phylum Verrucomicrobia, isolated from deep-marine sediment of South China Sea.</title>
        <authorList>
            <person name="Ahmad T."/>
            <person name="Ishaq S.E."/>
            <person name="Wang F."/>
        </authorList>
    </citation>
    <scope>NUCLEOTIDE SEQUENCE</scope>
    <source>
        <strain evidence="1">LMO-M01</strain>
    </source>
</reference>
<organism evidence="1 2">
    <name type="scientific">Synoicihabitans lomoniglobus</name>
    <dbReference type="NCBI Taxonomy" id="2909285"/>
    <lineage>
        <taxon>Bacteria</taxon>
        <taxon>Pseudomonadati</taxon>
        <taxon>Verrucomicrobiota</taxon>
        <taxon>Opitutia</taxon>
        <taxon>Opitutales</taxon>
        <taxon>Opitutaceae</taxon>
        <taxon>Synoicihabitans</taxon>
    </lineage>
</organism>
<proteinExistence type="predicted"/>
<dbReference type="SUPFAM" id="SSF47240">
    <property type="entry name" value="Ferritin-like"/>
    <property type="match status" value="1"/>
</dbReference>
<dbReference type="InterPro" id="IPR012347">
    <property type="entry name" value="Ferritin-like"/>
</dbReference>
<protein>
    <submittedName>
        <fullName evidence="1">Ferritin-like domain-containing protein</fullName>
    </submittedName>
</protein>
<gene>
    <name evidence="1" type="ORF">PXH66_13620</name>
</gene>
<dbReference type="CDD" id="cd07909">
    <property type="entry name" value="YciF"/>
    <property type="match status" value="1"/>
</dbReference>
<dbReference type="EMBL" id="CP119075">
    <property type="protein sequence ID" value="WED63372.1"/>
    <property type="molecule type" value="Genomic_DNA"/>
</dbReference>
<dbReference type="InterPro" id="IPR010287">
    <property type="entry name" value="DUF892_YciF-like"/>
</dbReference>
<evidence type="ECO:0000313" key="1">
    <source>
        <dbReference type="EMBL" id="WED63372.1"/>
    </source>
</evidence>
<sequence length="168" mass="18191">MLNNLTDLLVHEIRDLYSAETQLLEALPKMEMAATDADLKTAFHDHLNETKDHVDRLAEAAQILGVEPTGQTCEAMKGLIRESSETIDELANPTVKDAALIAAAQRVEHYEIAAYGSAACFADAVDANDVKKLLGKTLDEEKSADDKLTHIATGGLFSKGINQEAMPN</sequence>
<dbReference type="Gene3D" id="1.20.1260.10">
    <property type="match status" value="1"/>
</dbReference>
<dbReference type="KEGG" id="slom:PXH66_13620"/>
<accession>A0AAE9ZSI2</accession>
<dbReference type="Proteomes" id="UP001218638">
    <property type="component" value="Chromosome"/>
</dbReference>
<dbReference type="PANTHER" id="PTHR30565">
    <property type="entry name" value="PROTEIN YCIF"/>
    <property type="match status" value="1"/>
</dbReference>
<evidence type="ECO:0000313" key="2">
    <source>
        <dbReference type="Proteomes" id="UP001218638"/>
    </source>
</evidence>
<dbReference type="Pfam" id="PF05974">
    <property type="entry name" value="DUF892"/>
    <property type="match status" value="1"/>
</dbReference>
<dbReference type="AlphaFoldDB" id="A0AAE9ZSI2"/>
<dbReference type="InterPro" id="IPR047114">
    <property type="entry name" value="YciF"/>
</dbReference>
<name>A0AAE9ZSI2_9BACT</name>
<dbReference type="PANTHER" id="PTHR30565:SF9">
    <property type="entry name" value="PROTEIN YCIF"/>
    <property type="match status" value="1"/>
</dbReference>
<keyword evidence="2" id="KW-1185">Reference proteome</keyword>
<dbReference type="InterPro" id="IPR009078">
    <property type="entry name" value="Ferritin-like_SF"/>
</dbReference>